<comment type="caution">
    <text evidence="2">The sequence shown here is derived from an EMBL/GenBank/DDBJ whole genome shotgun (WGS) entry which is preliminary data.</text>
</comment>
<name>A0AA38GDM5_TAXCH</name>
<protein>
    <submittedName>
        <fullName evidence="2">Uncharacterized protein</fullName>
    </submittedName>
</protein>
<reference evidence="2 3" key="1">
    <citation type="journal article" date="2021" name="Nat. Plants">
        <title>The Taxus genome provides insights into paclitaxel biosynthesis.</title>
        <authorList>
            <person name="Xiong X."/>
            <person name="Gou J."/>
            <person name="Liao Q."/>
            <person name="Li Y."/>
            <person name="Zhou Q."/>
            <person name="Bi G."/>
            <person name="Li C."/>
            <person name="Du R."/>
            <person name="Wang X."/>
            <person name="Sun T."/>
            <person name="Guo L."/>
            <person name="Liang H."/>
            <person name="Lu P."/>
            <person name="Wu Y."/>
            <person name="Zhang Z."/>
            <person name="Ro D.K."/>
            <person name="Shang Y."/>
            <person name="Huang S."/>
            <person name="Yan J."/>
        </authorList>
    </citation>
    <scope>NUCLEOTIDE SEQUENCE [LARGE SCALE GENOMIC DNA]</scope>
    <source>
        <strain evidence="2">Ta-2019</strain>
    </source>
</reference>
<gene>
    <name evidence="2" type="ORF">KI387_021331</name>
</gene>
<evidence type="ECO:0000313" key="3">
    <source>
        <dbReference type="Proteomes" id="UP000824469"/>
    </source>
</evidence>
<dbReference type="AlphaFoldDB" id="A0AA38GDM5"/>
<feature type="region of interest" description="Disordered" evidence="1">
    <location>
        <begin position="32"/>
        <end position="51"/>
    </location>
</feature>
<feature type="non-terminal residue" evidence="2">
    <location>
        <position position="51"/>
    </location>
</feature>
<proteinExistence type="predicted"/>
<accession>A0AA38GDM5</accession>
<organism evidence="2 3">
    <name type="scientific">Taxus chinensis</name>
    <name type="common">Chinese yew</name>
    <name type="synonym">Taxus wallichiana var. chinensis</name>
    <dbReference type="NCBI Taxonomy" id="29808"/>
    <lineage>
        <taxon>Eukaryota</taxon>
        <taxon>Viridiplantae</taxon>
        <taxon>Streptophyta</taxon>
        <taxon>Embryophyta</taxon>
        <taxon>Tracheophyta</taxon>
        <taxon>Spermatophyta</taxon>
        <taxon>Pinopsida</taxon>
        <taxon>Pinidae</taxon>
        <taxon>Conifers II</taxon>
        <taxon>Cupressales</taxon>
        <taxon>Taxaceae</taxon>
        <taxon>Taxus</taxon>
    </lineage>
</organism>
<sequence length="51" mass="5890">IFRMMYEAKATIRSDPIVDFHIEPHTLSPINTNCSAFDQEDLPSTYESDNK</sequence>
<feature type="non-terminal residue" evidence="2">
    <location>
        <position position="1"/>
    </location>
</feature>
<evidence type="ECO:0000313" key="2">
    <source>
        <dbReference type="EMBL" id="KAH9319562.1"/>
    </source>
</evidence>
<dbReference type="EMBL" id="JAHRHJ020000004">
    <property type="protein sequence ID" value="KAH9319562.1"/>
    <property type="molecule type" value="Genomic_DNA"/>
</dbReference>
<dbReference type="Proteomes" id="UP000824469">
    <property type="component" value="Unassembled WGS sequence"/>
</dbReference>
<keyword evidence="3" id="KW-1185">Reference proteome</keyword>
<evidence type="ECO:0000256" key="1">
    <source>
        <dbReference type="SAM" id="MobiDB-lite"/>
    </source>
</evidence>